<dbReference type="FunFam" id="3.90.1490.10:FF:000002">
    <property type="entry name" value="Diphthine--ammonia ligase"/>
    <property type="match status" value="1"/>
</dbReference>
<feature type="domain" description="Diphthamide synthase" evidence="6">
    <location>
        <begin position="1"/>
        <end position="214"/>
    </location>
</feature>
<dbReference type="InterPro" id="IPR014729">
    <property type="entry name" value="Rossmann-like_a/b/a_fold"/>
</dbReference>
<dbReference type="CDD" id="cd06156">
    <property type="entry name" value="eu_AANH_C_2"/>
    <property type="match status" value="1"/>
</dbReference>
<keyword evidence="8" id="KW-1185">Reference proteome</keyword>
<comment type="catalytic activity">
    <reaction evidence="5">
        <text>diphthine-[translation elongation factor 2] + NH4(+) + ATP = diphthamide-[translation elongation factor 2] + AMP + diphosphate + H(+)</text>
        <dbReference type="Rhea" id="RHEA:19753"/>
        <dbReference type="Rhea" id="RHEA-COMP:10172"/>
        <dbReference type="Rhea" id="RHEA-COMP:10174"/>
        <dbReference type="ChEBI" id="CHEBI:15378"/>
        <dbReference type="ChEBI" id="CHEBI:16692"/>
        <dbReference type="ChEBI" id="CHEBI:28938"/>
        <dbReference type="ChEBI" id="CHEBI:30616"/>
        <dbReference type="ChEBI" id="CHEBI:33019"/>
        <dbReference type="ChEBI" id="CHEBI:82696"/>
        <dbReference type="ChEBI" id="CHEBI:456215"/>
        <dbReference type="EC" id="6.3.1.14"/>
    </reaction>
</comment>
<dbReference type="FunFam" id="3.40.50.620:FF:000145">
    <property type="entry name" value="ATP-binding domain containing protein"/>
    <property type="match status" value="1"/>
</dbReference>
<reference evidence="7 8" key="1">
    <citation type="submission" date="2023-12" db="EMBL/GenBank/DDBJ databases">
        <title>A high-quality genome assembly for Dillenia turbinata (Dilleniales).</title>
        <authorList>
            <person name="Chanderbali A."/>
        </authorList>
    </citation>
    <scope>NUCLEOTIDE SEQUENCE [LARGE SCALE GENOMIC DNA]</scope>
    <source>
        <strain evidence="7">LSX21</strain>
        <tissue evidence="7">Leaf</tissue>
    </source>
</reference>
<dbReference type="EMBL" id="JBAMMX010000025">
    <property type="protein sequence ID" value="KAK6915334.1"/>
    <property type="molecule type" value="Genomic_DNA"/>
</dbReference>
<gene>
    <name evidence="7" type="ORF">RJ641_020451</name>
</gene>
<dbReference type="NCBIfam" id="TIGR00290">
    <property type="entry name" value="MJ0570_dom"/>
    <property type="match status" value="1"/>
</dbReference>
<dbReference type="Pfam" id="PF01902">
    <property type="entry name" value="Diphthami_syn_2"/>
    <property type="match status" value="1"/>
</dbReference>
<accession>A0AAN8UM45</accession>
<name>A0AAN8UM45_9MAGN</name>
<dbReference type="Gene3D" id="3.90.1490.10">
    <property type="entry name" value="putative n-type atp pyrophosphatase, domain 2"/>
    <property type="match status" value="1"/>
</dbReference>
<evidence type="ECO:0000259" key="6">
    <source>
        <dbReference type="Pfam" id="PF01902"/>
    </source>
</evidence>
<comment type="caution">
    <text evidence="7">The sequence shown here is derived from an EMBL/GenBank/DDBJ whole genome shotgun (WGS) entry which is preliminary data.</text>
</comment>
<dbReference type="Proteomes" id="UP001370490">
    <property type="component" value="Unassembled WGS sequence"/>
</dbReference>
<dbReference type="PANTHER" id="PTHR12196:SF2">
    <property type="entry name" value="DIPHTHINE--AMMONIA LIGASE"/>
    <property type="match status" value="1"/>
</dbReference>
<dbReference type="CDD" id="cd01994">
    <property type="entry name" value="AANH_PF0828-like"/>
    <property type="match status" value="1"/>
</dbReference>
<sequence>MKVVALVSGGKDSCFAMMKCIHYGHQIVGLANLLPVDDSTDELDSYMLGTKWLSAMQNAWEHQSLSYKMTAGDEVEDMFILLDEVKRQLPCIEAVSSGAIASDYQRLRVESVCSRLGLVSLAYLWKQDQSLLLDDMIASRIVAILVKVAAMGLNPAKHLGKDLAHLKDYLHKLKELYGINVCGEGGEYETLTLDCPLFINARIVLDEFQIALHSSDSIAPVGVLHPLTFHLEEKEKAASLSGSDMATDFPFEKLSAVYEVQGSLVQKSEHNCQPSDTVSNIVIVGHNISTSKTTNSTFSLCCWFQYSCEESAGLKADLVIVLQEIERQLAEHGFNWEHVIYIHLYIDDMNEFANANETYVSFITQEKCPLGVPSRSTIELPLSQVGLGKCYTEVLVSKEQSKRVLHVQSISCWAPSCIGPYSQATLHKEILYMAGQLGLDPPTMVLCNGGTTSELEQALQNSEAVAECFCCSISTSAILFVIYCSVNIPSVDFIGMQHKMESVLKDMQSLQLDTRKKVLNPIFLYVLVPNLPKRALVEIKPVLYVPEDVDTSEETTVQNLSCGVYNSYWGFRPADWHHSCFEKYVVDNKICAIIISIRNEHTAKICSDFEGTVQELGDCQIAFSLGEVERVARFCIYLLDNILAKNGFSWEDIMTLRFYFPTTHLSFEELSAIFTTAFKEFSEMSKLAMIGEVPIFNLVPVLGSGVSANLMDDIISCELLAQKA</sequence>
<evidence type="ECO:0000256" key="2">
    <source>
        <dbReference type="ARBA" id="ARBA00018426"/>
    </source>
</evidence>
<evidence type="ECO:0000313" key="7">
    <source>
        <dbReference type="EMBL" id="KAK6915334.1"/>
    </source>
</evidence>
<dbReference type="Pfam" id="PF01042">
    <property type="entry name" value="Ribonuc_L-PSP"/>
    <property type="match status" value="2"/>
</dbReference>
<organism evidence="7 8">
    <name type="scientific">Dillenia turbinata</name>
    <dbReference type="NCBI Taxonomy" id="194707"/>
    <lineage>
        <taxon>Eukaryota</taxon>
        <taxon>Viridiplantae</taxon>
        <taxon>Streptophyta</taxon>
        <taxon>Embryophyta</taxon>
        <taxon>Tracheophyta</taxon>
        <taxon>Spermatophyta</taxon>
        <taxon>Magnoliopsida</taxon>
        <taxon>eudicotyledons</taxon>
        <taxon>Gunneridae</taxon>
        <taxon>Pentapetalae</taxon>
        <taxon>Dilleniales</taxon>
        <taxon>Dilleniaceae</taxon>
        <taxon>Dillenia</taxon>
    </lineage>
</organism>
<evidence type="ECO:0000256" key="1">
    <source>
        <dbReference type="ARBA" id="ARBA00012089"/>
    </source>
</evidence>
<evidence type="ECO:0000256" key="3">
    <source>
        <dbReference type="ARBA" id="ARBA00029814"/>
    </source>
</evidence>
<dbReference type="AlphaFoldDB" id="A0AAN8UM45"/>
<dbReference type="Gene3D" id="3.40.50.620">
    <property type="entry name" value="HUPs"/>
    <property type="match status" value="1"/>
</dbReference>
<dbReference type="SUPFAM" id="SSF55298">
    <property type="entry name" value="YjgF-like"/>
    <property type="match status" value="2"/>
</dbReference>
<dbReference type="InterPro" id="IPR002761">
    <property type="entry name" value="Diphthami_syn_dom"/>
</dbReference>
<dbReference type="InterPro" id="IPR035959">
    <property type="entry name" value="RutC-like_sf"/>
</dbReference>
<dbReference type="EC" id="6.3.1.14" evidence="1"/>
<dbReference type="Gene3D" id="3.30.1330.40">
    <property type="entry name" value="RutC-like"/>
    <property type="match status" value="2"/>
</dbReference>
<dbReference type="InterPro" id="IPR030662">
    <property type="entry name" value="DPH6/MJ0570"/>
</dbReference>
<evidence type="ECO:0000256" key="4">
    <source>
        <dbReference type="ARBA" id="ARBA00031552"/>
    </source>
</evidence>
<dbReference type="PANTHER" id="PTHR12196">
    <property type="entry name" value="DOMAIN OF UNKNOWN FUNCTION 71 DUF71 -CONTAINING PROTEIN"/>
    <property type="match status" value="1"/>
</dbReference>
<dbReference type="SUPFAM" id="SSF52402">
    <property type="entry name" value="Adenine nucleotide alpha hydrolases-like"/>
    <property type="match status" value="1"/>
</dbReference>
<evidence type="ECO:0000313" key="8">
    <source>
        <dbReference type="Proteomes" id="UP001370490"/>
    </source>
</evidence>
<dbReference type="GO" id="GO:0017183">
    <property type="term" value="P:protein histidyl modification to diphthamide"/>
    <property type="evidence" value="ECO:0007669"/>
    <property type="project" value="TreeGrafter"/>
</dbReference>
<dbReference type="FunFam" id="3.30.1330.40:FF:000016">
    <property type="entry name" value="Endoribonuclease"/>
    <property type="match status" value="1"/>
</dbReference>
<proteinExistence type="predicted"/>
<dbReference type="InterPro" id="IPR006175">
    <property type="entry name" value="YjgF/YER057c/UK114"/>
</dbReference>
<dbReference type="GO" id="GO:0017178">
    <property type="term" value="F:diphthine-ammonia ligase activity"/>
    <property type="evidence" value="ECO:0007669"/>
    <property type="project" value="UniProtKB-EC"/>
</dbReference>
<evidence type="ECO:0000256" key="5">
    <source>
        <dbReference type="ARBA" id="ARBA00048108"/>
    </source>
</evidence>
<protein>
    <recommendedName>
        <fullName evidence="2">Diphthine--ammonia ligase</fullName>
        <ecNumber evidence="1">6.3.1.14</ecNumber>
    </recommendedName>
    <alternativeName>
        <fullName evidence="3">Diphthamide synthase</fullName>
    </alternativeName>
    <alternativeName>
        <fullName evidence="4">Diphthamide synthetase</fullName>
    </alternativeName>
</protein>